<dbReference type="EMBL" id="JACHWR010000002">
    <property type="protein sequence ID" value="MBB3042856.1"/>
    <property type="molecule type" value="Genomic_DNA"/>
</dbReference>
<dbReference type="Pfam" id="PF00501">
    <property type="entry name" value="AMP-binding"/>
    <property type="match status" value="1"/>
</dbReference>
<keyword evidence="3" id="KW-0547">Nucleotide-binding</keyword>
<evidence type="ECO:0000313" key="7">
    <source>
        <dbReference type="EMBL" id="MBB3042856.1"/>
    </source>
</evidence>
<reference evidence="7 8" key="1">
    <citation type="submission" date="2020-08" db="EMBL/GenBank/DDBJ databases">
        <title>Sequencing the genomes of 1000 actinobacteria strains.</title>
        <authorList>
            <person name="Klenk H.-P."/>
        </authorList>
    </citation>
    <scope>NUCLEOTIDE SEQUENCE [LARGE SCALE GENOMIC DNA]</scope>
    <source>
        <strain evidence="7 8">DSM 105498</strain>
    </source>
</reference>
<sequence length="523" mass="57631">MPESGRTAGRSDVEELIRRHATERPDDVWLKWLDEQYSWREVLDAARRVSTGLVERGVRPGERVALMLPNRPEFLWAHFGIVFAGALSVPINISQRGATLEYILRDSGAVAAIFAQDLRDVVVNATVGCPNLRSLVTVDGSHDSVVQHTFEDLMAAPAGDLDLEDHATGGVGLMYTSGTTGPPKGVVTKAYDLASLEALIAEAGVRPGETMYTPLPLYHGNALVVSALGSMVAGGRLALSPKFSASRFWDDIRRYDAVEFNALGGIIPILLKQPRRPDDHENPVRVVLSAGAPDDERWELFQRRFGVRLVEWFGMVDSPGTLLNTSGRPGSMGRPVGGVEFRVVDDADQPLATGQVGELVFRHPLGQLSRYHNDDEATRQAYRGGWFHSGDLASMDEDGWFYYRGRKKQSMRRRGENISAWEIETVLIQHPDIEECAAYGVPSEMGEDEVAVAIVPVAGATVRPEGVIEFCQGALAQYALPRFVTVLDELPKTGTQKIQYEALKQDWQPDLAWDRQTIEGARS</sequence>
<dbReference type="RefSeq" id="WP_183592775.1">
    <property type="nucleotide sequence ID" value="NZ_JACHWR010000002.1"/>
</dbReference>
<feature type="domain" description="AMP-dependent synthetase/ligase" evidence="5">
    <location>
        <begin position="18"/>
        <end position="364"/>
    </location>
</feature>
<evidence type="ECO:0000259" key="6">
    <source>
        <dbReference type="Pfam" id="PF13193"/>
    </source>
</evidence>
<dbReference type="Pfam" id="PF13193">
    <property type="entry name" value="AMP-binding_C"/>
    <property type="match status" value="1"/>
</dbReference>
<dbReference type="GO" id="GO:0004467">
    <property type="term" value="F:long-chain fatty acid-CoA ligase activity"/>
    <property type="evidence" value="ECO:0007669"/>
    <property type="project" value="TreeGrafter"/>
</dbReference>
<dbReference type="Proteomes" id="UP000589626">
    <property type="component" value="Unassembled WGS sequence"/>
</dbReference>
<protein>
    <submittedName>
        <fullName evidence="7">Crotonobetaine/carnitine-CoA ligase</fullName>
        <ecNumber evidence="7">6.2.1.-</ecNumber>
    </submittedName>
</protein>
<dbReference type="Gene3D" id="3.30.300.30">
    <property type="match status" value="1"/>
</dbReference>
<comment type="similarity">
    <text evidence="1">Belongs to the ATP-dependent AMP-binding enzyme family.</text>
</comment>
<evidence type="ECO:0000313" key="8">
    <source>
        <dbReference type="Proteomes" id="UP000589626"/>
    </source>
</evidence>
<organism evidence="7 8">
    <name type="scientific">Nocardioides soli</name>
    <dbReference type="NCBI Taxonomy" id="1036020"/>
    <lineage>
        <taxon>Bacteria</taxon>
        <taxon>Bacillati</taxon>
        <taxon>Actinomycetota</taxon>
        <taxon>Actinomycetes</taxon>
        <taxon>Propionibacteriales</taxon>
        <taxon>Nocardioidaceae</taxon>
        <taxon>Nocardioides</taxon>
    </lineage>
</organism>
<dbReference type="InterPro" id="IPR042099">
    <property type="entry name" value="ANL_N_sf"/>
</dbReference>
<dbReference type="GO" id="GO:0005324">
    <property type="term" value="F:long-chain fatty acid transmembrane transporter activity"/>
    <property type="evidence" value="ECO:0007669"/>
    <property type="project" value="TreeGrafter"/>
</dbReference>
<evidence type="ECO:0000256" key="4">
    <source>
        <dbReference type="ARBA" id="ARBA00022840"/>
    </source>
</evidence>
<dbReference type="Gene3D" id="3.40.50.12780">
    <property type="entry name" value="N-terminal domain of ligase-like"/>
    <property type="match status" value="1"/>
</dbReference>
<dbReference type="InterPro" id="IPR045851">
    <property type="entry name" value="AMP-bd_C_sf"/>
</dbReference>
<comment type="caution">
    <text evidence="7">The sequence shown here is derived from an EMBL/GenBank/DDBJ whole genome shotgun (WGS) entry which is preliminary data.</text>
</comment>
<evidence type="ECO:0000256" key="3">
    <source>
        <dbReference type="ARBA" id="ARBA00022741"/>
    </source>
</evidence>
<dbReference type="AlphaFoldDB" id="A0A7W4Z2H4"/>
<proteinExistence type="inferred from homology"/>
<dbReference type="InterPro" id="IPR025110">
    <property type="entry name" value="AMP-bd_C"/>
</dbReference>
<dbReference type="GO" id="GO:0005886">
    <property type="term" value="C:plasma membrane"/>
    <property type="evidence" value="ECO:0007669"/>
    <property type="project" value="TreeGrafter"/>
</dbReference>
<dbReference type="SUPFAM" id="SSF56801">
    <property type="entry name" value="Acetyl-CoA synthetase-like"/>
    <property type="match status" value="1"/>
</dbReference>
<dbReference type="PROSITE" id="PS00455">
    <property type="entry name" value="AMP_BINDING"/>
    <property type="match status" value="1"/>
</dbReference>
<evidence type="ECO:0000256" key="1">
    <source>
        <dbReference type="ARBA" id="ARBA00006432"/>
    </source>
</evidence>
<keyword evidence="2 7" id="KW-0436">Ligase</keyword>
<dbReference type="PANTHER" id="PTHR43107">
    <property type="entry name" value="LONG-CHAIN FATTY ACID TRANSPORT PROTEIN"/>
    <property type="match status" value="1"/>
</dbReference>
<dbReference type="InterPro" id="IPR000873">
    <property type="entry name" value="AMP-dep_synth/lig_dom"/>
</dbReference>
<keyword evidence="8" id="KW-1185">Reference proteome</keyword>
<dbReference type="GO" id="GO:0005524">
    <property type="term" value="F:ATP binding"/>
    <property type="evidence" value="ECO:0007669"/>
    <property type="project" value="UniProtKB-KW"/>
</dbReference>
<keyword evidence="4" id="KW-0067">ATP-binding</keyword>
<gene>
    <name evidence="7" type="ORF">FHU40_002674</name>
</gene>
<evidence type="ECO:0000259" key="5">
    <source>
        <dbReference type="Pfam" id="PF00501"/>
    </source>
</evidence>
<name>A0A7W4Z2H4_9ACTN</name>
<feature type="domain" description="AMP-binding enzyme C-terminal" evidence="6">
    <location>
        <begin position="422"/>
        <end position="497"/>
    </location>
</feature>
<evidence type="ECO:0000256" key="2">
    <source>
        <dbReference type="ARBA" id="ARBA00022598"/>
    </source>
</evidence>
<dbReference type="InterPro" id="IPR020845">
    <property type="entry name" value="AMP-binding_CS"/>
</dbReference>
<accession>A0A7W4Z2H4</accession>
<dbReference type="GO" id="GO:0044539">
    <property type="term" value="P:long-chain fatty acid import into cell"/>
    <property type="evidence" value="ECO:0007669"/>
    <property type="project" value="TreeGrafter"/>
</dbReference>
<dbReference type="PANTHER" id="PTHR43107:SF15">
    <property type="entry name" value="FATTY ACID TRANSPORT PROTEIN 3, ISOFORM A"/>
    <property type="match status" value="1"/>
</dbReference>
<dbReference type="EC" id="6.2.1.-" evidence="7"/>